<keyword evidence="2" id="KW-1185">Reference proteome</keyword>
<dbReference type="Pfam" id="PF11240">
    <property type="entry name" value="DUF3042"/>
    <property type="match status" value="1"/>
</dbReference>
<accession>A0ABV9JDJ5</accession>
<comment type="caution">
    <text evidence="1">The sequence shown here is derived from an EMBL/GenBank/DDBJ whole genome shotgun (WGS) entry which is preliminary data.</text>
</comment>
<dbReference type="RefSeq" id="WP_213534415.1">
    <property type="nucleotide sequence ID" value="NZ_BOVQ01000003.1"/>
</dbReference>
<reference evidence="2" key="1">
    <citation type="journal article" date="2019" name="Int. J. Syst. Evol. Microbiol.">
        <title>The Global Catalogue of Microorganisms (GCM) 10K type strain sequencing project: providing services to taxonomists for standard genome sequencing and annotation.</title>
        <authorList>
            <consortium name="The Broad Institute Genomics Platform"/>
            <consortium name="The Broad Institute Genome Sequencing Center for Infectious Disease"/>
            <person name="Wu L."/>
            <person name="Ma J."/>
        </authorList>
    </citation>
    <scope>NUCLEOTIDE SEQUENCE [LARGE SCALE GENOMIC DNA]</scope>
    <source>
        <strain evidence="2">CCUG 63287</strain>
    </source>
</reference>
<evidence type="ECO:0000313" key="1">
    <source>
        <dbReference type="EMBL" id="MFC4651445.1"/>
    </source>
</evidence>
<dbReference type="EMBL" id="JBHSGD010000001">
    <property type="protein sequence ID" value="MFC4651445.1"/>
    <property type="molecule type" value="Genomic_DNA"/>
</dbReference>
<dbReference type="Proteomes" id="UP001595987">
    <property type="component" value="Unassembled WGS sequence"/>
</dbReference>
<organism evidence="1 2">
    <name type="scientific">Lactococcus nasutitermitis</name>
    <dbReference type="NCBI Taxonomy" id="1652957"/>
    <lineage>
        <taxon>Bacteria</taxon>
        <taxon>Bacillati</taxon>
        <taxon>Bacillota</taxon>
        <taxon>Bacilli</taxon>
        <taxon>Lactobacillales</taxon>
        <taxon>Streptococcaceae</taxon>
        <taxon>Lactococcus</taxon>
    </lineage>
</organism>
<proteinExistence type="predicted"/>
<dbReference type="InterPro" id="IPR021402">
    <property type="entry name" value="DUF3042"/>
</dbReference>
<protein>
    <submittedName>
        <fullName evidence="1">DUF3042 family protein</fullName>
    </submittedName>
</protein>
<sequence length="56" mass="6337">MRKPFLVGAIVGTLTTLTALASTALYIQKAIIEPIERKEEFIDLNRKKAARKRITH</sequence>
<name>A0ABV9JDJ5_9LACT</name>
<evidence type="ECO:0000313" key="2">
    <source>
        <dbReference type="Proteomes" id="UP001595987"/>
    </source>
</evidence>
<gene>
    <name evidence="1" type="ORF">ACFO26_00785</name>
</gene>